<keyword evidence="5" id="KW-0498">Mitosis</keyword>
<keyword evidence="9" id="KW-1185">Reference proteome</keyword>
<feature type="compositionally biased region" description="Basic and acidic residues" evidence="6">
    <location>
        <begin position="572"/>
        <end position="581"/>
    </location>
</feature>
<comment type="similarity">
    <text evidence="2">Belongs to the CLASP family.</text>
</comment>
<feature type="compositionally biased region" description="Acidic residues" evidence="6">
    <location>
        <begin position="626"/>
        <end position="638"/>
    </location>
</feature>
<dbReference type="Proteomes" id="UP001498398">
    <property type="component" value="Unassembled WGS sequence"/>
</dbReference>
<comment type="caution">
    <text evidence="8">The sequence shown here is derived from an EMBL/GenBank/DDBJ whole genome shotgun (WGS) entry which is preliminary data.</text>
</comment>
<evidence type="ECO:0000256" key="2">
    <source>
        <dbReference type="ARBA" id="ARBA00009549"/>
    </source>
</evidence>
<keyword evidence="5" id="KW-0131">Cell cycle</keyword>
<evidence type="ECO:0000256" key="1">
    <source>
        <dbReference type="ARBA" id="ARBA00004186"/>
    </source>
</evidence>
<feature type="compositionally biased region" description="Low complexity" evidence="6">
    <location>
        <begin position="505"/>
        <end position="522"/>
    </location>
</feature>
<feature type="compositionally biased region" description="Polar residues" evidence="6">
    <location>
        <begin position="608"/>
        <end position="618"/>
    </location>
</feature>
<evidence type="ECO:0000313" key="9">
    <source>
        <dbReference type="Proteomes" id="UP001498398"/>
    </source>
</evidence>
<evidence type="ECO:0000313" key="8">
    <source>
        <dbReference type="EMBL" id="KAK7472902.1"/>
    </source>
</evidence>
<proteinExistence type="inferred from homology"/>
<feature type="compositionally biased region" description="Low complexity" evidence="6">
    <location>
        <begin position="378"/>
        <end position="390"/>
    </location>
</feature>
<dbReference type="PANTHER" id="PTHR21567">
    <property type="entry name" value="CLASP"/>
    <property type="match status" value="1"/>
</dbReference>
<dbReference type="InterPro" id="IPR024395">
    <property type="entry name" value="CLASP_N_dom"/>
</dbReference>
<feature type="compositionally biased region" description="Polar residues" evidence="6">
    <location>
        <begin position="582"/>
        <end position="601"/>
    </location>
</feature>
<evidence type="ECO:0000256" key="6">
    <source>
        <dbReference type="SAM" id="MobiDB-lite"/>
    </source>
</evidence>
<feature type="region of interest" description="Disordered" evidence="6">
    <location>
        <begin position="238"/>
        <end position="682"/>
    </location>
</feature>
<evidence type="ECO:0000256" key="5">
    <source>
        <dbReference type="ARBA" id="ARBA00022776"/>
    </source>
</evidence>
<dbReference type="Gene3D" id="1.25.10.10">
    <property type="entry name" value="Leucine-rich Repeat Variant"/>
    <property type="match status" value="1"/>
</dbReference>
<feature type="compositionally biased region" description="Basic and acidic residues" evidence="6">
    <location>
        <begin position="653"/>
        <end position="662"/>
    </location>
</feature>
<accession>A0ABR1K6T3</accession>
<dbReference type="EMBL" id="JBANRG010000001">
    <property type="protein sequence ID" value="KAK7472902.1"/>
    <property type="molecule type" value="Genomic_DNA"/>
</dbReference>
<organism evidence="8 9">
    <name type="scientific">Marasmiellus scandens</name>
    <dbReference type="NCBI Taxonomy" id="2682957"/>
    <lineage>
        <taxon>Eukaryota</taxon>
        <taxon>Fungi</taxon>
        <taxon>Dikarya</taxon>
        <taxon>Basidiomycota</taxon>
        <taxon>Agaricomycotina</taxon>
        <taxon>Agaricomycetes</taxon>
        <taxon>Agaricomycetidae</taxon>
        <taxon>Agaricales</taxon>
        <taxon>Marasmiineae</taxon>
        <taxon>Omphalotaceae</taxon>
        <taxon>Marasmiellus</taxon>
    </lineage>
</organism>
<feature type="compositionally biased region" description="Low complexity" evidence="6">
    <location>
        <begin position="472"/>
        <end position="483"/>
    </location>
</feature>
<evidence type="ECO:0000256" key="3">
    <source>
        <dbReference type="ARBA" id="ARBA00022618"/>
    </source>
</evidence>
<feature type="compositionally biased region" description="Basic and acidic residues" evidence="6">
    <location>
        <begin position="434"/>
        <end position="443"/>
    </location>
</feature>
<dbReference type="InterPro" id="IPR011989">
    <property type="entry name" value="ARM-like"/>
</dbReference>
<keyword evidence="4" id="KW-0493">Microtubule</keyword>
<feature type="compositionally biased region" description="Polar residues" evidence="6">
    <location>
        <begin position="264"/>
        <end position="276"/>
    </location>
</feature>
<dbReference type="Pfam" id="PF12348">
    <property type="entry name" value="CLASP_N"/>
    <property type="match status" value="1"/>
</dbReference>
<protein>
    <recommendedName>
        <fullName evidence="7">CLASP N-terminal domain-containing protein</fullName>
    </recommendedName>
</protein>
<evidence type="ECO:0000259" key="7">
    <source>
        <dbReference type="Pfam" id="PF12348"/>
    </source>
</evidence>
<sequence length="770" mass="82579">MALRDFTESLSTIRPKITLAESEESWDTIAAAMLDLTSLITECTAHFQHETVAAVREFHRHITGALKSERTRLSGPAVDLVIAAAAELNANFEPLLPLFFPTLLSLCGRPNKIVLNRVKGCILAIIENTQLVAVLPYFLQYIKEKSTSLRLVVAEGTLACVNSSNPSDLEKEARVKDIEALIKATSRDANADVRKTSKKIFESYQELLPGRVDGFTAPLSPTIKKYLGVKPKPVPIPIDFSKSTSNQVKKKPSQMLSSSTSSSRPPAQTKSTSGSSMAPPAKPSRSEQARSMPPPPRPESRSNTGNQLHRSVPASAKPEKPTGPVRSESANSHRQPDVAPKRPQLPPSRSQPAPAPPIRLRTVSQTATMSGPIRQFNPVSQSTSSQPTVQKSAAVSGPQRVPRPQAPPAPTEKPQITLHRPDPQAGGTAKLLPRKPELPKLSKEAPSLNKKPSGKLRVERPPSAQEMTAGPSHSRSQSASSSSKTEKPAVKPAPAKPVWGGASRPAPAATTKKTVAKGKAPVDASKSQAKGKAPEVSRAPTKAEVPKRTRTVSHSVPKVVPGKKAGIQRAPTPKDADEKRSATPSDTPGQRSNTPSDVQQTPDEEPSATPSDIETETVQSEKEETPGVEEEKETEILPESESSGVTTEDEEESNKTITRDETQTETPVKVIPPSPSPATPVKTKVAESNIVESTPISALFADIERGFLFSPVTPISPANSYLGRNGGFPKMPVFGAMSPPPEPELDAPDVMLEKLLDTQMAPRHALMDMN</sequence>
<evidence type="ECO:0000256" key="4">
    <source>
        <dbReference type="ARBA" id="ARBA00022701"/>
    </source>
</evidence>
<keyword evidence="3" id="KW-0132">Cell division</keyword>
<dbReference type="InterPro" id="IPR016024">
    <property type="entry name" value="ARM-type_fold"/>
</dbReference>
<gene>
    <name evidence="8" type="ORF">VKT23_001009</name>
</gene>
<dbReference type="SUPFAM" id="SSF48371">
    <property type="entry name" value="ARM repeat"/>
    <property type="match status" value="1"/>
</dbReference>
<dbReference type="PANTHER" id="PTHR21567:SF60">
    <property type="entry name" value="CLASP N-TERMINAL DOMAIN-CONTAINING PROTEIN"/>
    <property type="match status" value="1"/>
</dbReference>
<reference evidence="8 9" key="1">
    <citation type="submission" date="2024-01" db="EMBL/GenBank/DDBJ databases">
        <title>A draft genome for the cacao thread blight pathogen Marasmiellus scandens.</title>
        <authorList>
            <person name="Baruah I.K."/>
            <person name="Leung J."/>
            <person name="Bukari Y."/>
            <person name="Amoako-Attah I."/>
            <person name="Meinhardt L.W."/>
            <person name="Bailey B.A."/>
            <person name="Cohen S.P."/>
        </authorList>
    </citation>
    <scope>NUCLEOTIDE SEQUENCE [LARGE SCALE GENOMIC DNA]</scope>
    <source>
        <strain evidence="8 9">GH-19</strain>
    </source>
</reference>
<feature type="domain" description="CLASP N-terminal" evidence="7">
    <location>
        <begin position="20"/>
        <end position="227"/>
    </location>
</feature>
<name>A0ABR1K6T3_9AGAR</name>
<comment type="subcellular location">
    <subcellularLocation>
        <location evidence="1">Cytoplasm</location>
        <location evidence="1">Cytoskeleton</location>
        <location evidence="1">Spindle</location>
    </subcellularLocation>
</comment>